<evidence type="ECO:0000313" key="1">
    <source>
        <dbReference type="EMBL" id="MEE1869092.1"/>
    </source>
</evidence>
<gene>
    <name evidence="1" type="ORF">V0R53_22150</name>
</gene>
<dbReference type="EMBL" id="JAZDQP010000017">
    <property type="protein sequence ID" value="MEE1869092.1"/>
    <property type="molecule type" value="Genomic_DNA"/>
</dbReference>
<dbReference type="InterPro" id="IPR010265">
    <property type="entry name" value="Phage_lambda_TipM"/>
</dbReference>
<protein>
    <submittedName>
        <fullName evidence="1">Phage tail protein</fullName>
    </submittedName>
</protein>
<name>A0AB35WXB2_9PSED</name>
<reference evidence="1 2" key="1">
    <citation type="submission" date="2024-01" db="EMBL/GenBank/DDBJ databases">
        <title>Unpublished Manusciprt.</title>
        <authorList>
            <person name="Duman M."/>
            <person name="Valdes E.G."/>
            <person name="Ajmi N."/>
            <person name="Altun S."/>
            <person name="Saticioglu I.B."/>
        </authorList>
    </citation>
    <scope>NUCLEOTIDE SEQUENCE [LARGE SCALE GENOMIC DNA]</scope>
    <source>
        <strain evidence="1 2">120P</strain>
    </source>
</reference>
<dbReference type="RefSeq" id="WP_330080585.1">
    <property type="nucleotide sequence ID" value="NZ_JAZDCU010000015.1"/>
</dbReference>
<accession>A0AB35WXB2</accession>
<keyword evidence="2" id="KW-1185">Reference proteome</keyword>
<evidence type="ECO:0000313" key="2">
    <source>
        <dbReference type="Proteomes" id="UP001307839"/>
    </source>
</evidence>
<dbReference type="AlphaFoldDB" id="A0AB35WXB2"/>
<dbReference type="Proteomes" id="UP001307839">
    <property type="component" value="Unassembled WGS sequence"/>
</dbReference>
<comment type="caution">
    <text evidence="1">The sequence shown here is derived from an EMBL/GenBank/DDBJ whole genome shotgun (WGS) entry which is preliminary data.</text>
</comment>
<sequence>MADRFTWRPNRSAPATFENAVRSAQFGSGYKQIAGDGINNETQSWSLTFTGKKARIAAILKFLRAQKGHKPFIWKTPFDGDLYFTCNAYSPTDQGGDMWMLTATFEQTHQVT</sequence>
<dbReference type="Pfam" id="PF05939">
    <property type="entry name" value="Phage_min_tail"/>
    <property type="match status" value="1"/>
</dbReference>
<organism evidence="1 2">
    <name type="scientific">Pseudomonas auratipiscis</name>
    <dbReference type="NCBI Taxonomy" id="3115853"/>
    <lineage>
        <taxon>Bacteria</taxon>
        <taxon>Pseudomonadati</taxon>
        <taxon>Pseudomonadota</taxon>
        <taxon>Gammaproteobacteria</taxon>
        <taxon>Pseudomonadales</taxon>
        <taxon>Pseudomonadaceae</taxon>
        <taxon>Pseudomonas</taxon>
    </lineage>
</organism>
<proteinExistence type="predicted"/>